<proteinExistence type="predicted"/>
<protein>
    <submittedName>
        <fullName evidence="1">Uncharacterized protein</fullName>
    </submittedName>
</protein>
<organism evidence="1 2">
    <name type="scientific">Loktanella phage pCB2051-A</name>
    <dbReference type="NCBI Taxonomy" id="754044"/>
    <lineage>
        <taxon>Viruses</taxon>
        <taxon>Duplodnaviria</taxon>
        <taxon>Heunggongvirae</taxon>
        <taxon>Uroviricota</taxon>
        <taxon>Caudoviricetes</taxon>
        <taxon>Casjensviridae</taxon>
        <taxon>Broinstvirus</taxon>
        <taxon>Broinstvirus pCB2051A</taxon>
    </lineage>
</organism>
<keyword evidence="2" id="KW-1185">Reference proteome</keyword>
<reference evidence="1 2" key="1">
    <citation type="submission" date="2010-10" db="EMBL/GenBank/DDBJ databases">
        <title>The Genome Sequence of Loktanella phage pCB2051-A.</title>
        <authorList>
            <consortium name="The Broad Institute Genome Sequencing Platform"/>
            <person name="Henn M.R."/>
            <person name="Buchan A."/>
            <person name="Levin J."/>
            <person name="Malboeuf C."/>
            <person name="Casali M."/>
            <person name="Russ C."/>
            <person name="Lennon N."/>
            <person name="Chapman S.B."/>
            <person name="Erlich R."/>
            <person name="Young S.K."/>
            <person name="Yandava C."/>
            <person name="Zeng Q."/>
            <person name="Alvarado L."/>
            <person name="Anderson S."/>
            <person name="Berlin A."/>
            <person name="Chen Z."/>
            <person name="Freedman E."/>
            <person name="Gellesch M."/>
            <person name="Goldberg J."/>
            <person name="Green L."/>
            <person name="Griggs A."/>
            <person name="Gujja S."/>
            <person name="Heilman E.R."/>
            <person name="Heiman D."/>
            <person name="Hollinger A."/>
            <person name="Howarth C."/>
            <person name="Larson L."/>
            <person name="Mehta T."/>
            <person name="Pearson M."/>
            <person name="Roberts A."/>
            <person name="Ryan E."/>
            <person name="Saif S."/>
            <person name="Shea T."/>
            <person name="Shenoy N."/>
            <person name="Sisk P."/>
            <person name="Stolte C."/>
            <person name="Sykes S."/>
            <person name="White J."/>
            <person name="Haas B."/>
            <person name="Nusbaum C."/>
            <person name="Birren B."/>
        </authorList>
    </citation>
    <scope>NUCLEOTIDE SEQUENCE [LARGE SCALE GENOMIC DNA]</scope>
    <source>
        <strain evidence="2">pCB2051-A</strain>
    </source>
</reference>
<dbReference type="EMBL" id="HQ632859">
    <property type="protein sequence ID" value="AGH31466.1"/>
    <property type="molecule type" value="Genomic_DNA"/>
</dbReference>
<name>M4QNZ2_9CAUD</name>
<dbReference type="OrthoDB" id="10088at10239"/>
<evidence type="ECO:0000313" key="1">
    <source>
        <dbReference type="EMBL" id="AGH31466.1"/>
    </source>
</evidence>
<gene>
    <name evidence="1" type="ORF">LOKG_00030</name>
</gene>
<dbReference type="Proteomes" id="UP000201389">
    <property type="component" value="Segment"/>
</dbReference>
<dbReference type="GeneID" id="15011499"/>
<sequence length="183" mass="20583">MEVFNMTALIKTYDKPFRARIMLALEAVLEEITIADGYSKDMTGAVLWGRVRYDENDPLPMISLLEPPVPPDWSNAAGSKVVGDGNWPLLVQGFVKDDYERPTEEAYFLAADAKRRLALEKFRDRGQDILGMGPRNNNGSGNAVLDMFIGSEVIRPSDEQSSKAFFWLPLTLKITENHLQPYS</sequence>
<dbReference type="KEGG" id="vg:15011499"/>
<dbReference type="RefSeq" id="YP_007674926.1">
    <property type="nucleotide sequence ID" value="NC_020853.1"/>
</dbReference>
<evidence type="ECO:0000313" key="2">
    <source>
        <dbReference type="Proteomes" id="UP000201389"/>
    </source>
</evidence>
<accession>M4QNZ2</accession>